<organism evidence="3 4">
    <name type="scientific">Leptospirillum ferriphilum (strain ML-04)</name>
    <dbReference type="NCBI Taxonomy" id="1048260"/>
    <lineage>
        <taxon>Bacteria</taxon>
        <taxon>Pseudomonadati</taxon>
        <taxon>Nitrospirota</taxon>
        <taxon>Nitrospiria</taxon>
        <taxon>Nitrospirales</taxon>
        <taxon>Nitrospiraceae</taxon>
        <taxon>Leptospirillum</taxon>
    </lineage>
</organism>
<sequence>MSINIIKPDHLGDLVLSSPAIKVLAKKFPGSTLWCSPLTYSLAKFLFKDTVDIKPVEFPHLVKHVSLHDETLSKLKNALNRSELNVFLRRDPMILDFVSSVKSQSILIRDDSQTHQTILDRNAILSLTGNYSRSKNFFLGFRRFPSASTLKKIGLVAGVGFINNAWPESYWARLCYLLLEKGLEVYLIGSNDVHPRMRIISDATGLRRGNIILCDSSFRWVETLKDLDLIVSGDGGTAHICSLVVPVISIFGPSPWRRFAPFGAQNVVLTRNVSCSPCPQFTKDTVNCCMYRHCLLEILPDNISEIIDFLCFNKNLSHLWGKDIFSFVGTSHLSEMNSEKCHN</sequence>
<dbReference type="HOGENOM" id="CLU_808441_0_0_0"/>
<keyword evidence="2 3" id="KW-0808">Transferase</keyword>
<evidence type="ECO:0000313" key="4">
    <source>
        <dbReference type="Proteomes" id="UP000006177"/>
    </source>
</evidence>
<evidence type="ECO:0000256" key="2">
    <source>
        <dbReference type="ARBA" id="ARBA00022679"/>
    </source>
</evidence>
<dbReference type="CDD" id="cd03789">
    <property type="entry name" value="GT9_LPS_heptosyltransferase"/>
    <property type="match status" value="1"/>
</dbReference>
<name>J9ZDP1_LEPFM</name>
<evidence type="ECO:0000256" key="1">
    <source>
        <dbReference type="ARBA" id="ARBA00022676"/>
    </source>
</evidence>
<dbReference type="GO" id="GO:0005829">
    <property type="term" value="C:cytosol"/>
    <property type="evidence" value="ECO:0007669"/>
    <property type="project" value="TreeGrafter"/>
</dbReference>
<dbReference type="GO" id="GO:0009244">
    <property type="term" value="P:lipopolysaccharide core region biosynthetic process"/>
    <property type="evidence" value="ECO:0007669"/>
    <property type="project" value="TreeGrafter"/>
</dbReference>
<dbReference type="STRING" id="1048260.LFML04_1793"/>
<evidence type="ECO:0000313" key="3">
    <source>
        <dbReference type="EMBL" id="AFS53993.1"/>
    </source>
</evidence>
<dbReference type="EMBL" id="CP002919">
    <property type="protein sequence ID" value="AFS53993.1"/>
    <property type="molecule type" value="Genomic_DNA"/>
</dbReference>
<gene>
    <name evidence="3" type="ordered locus">LFML04_1793</name>
</gene>
<accession>J9ZDP1</accession>
<proteinExistence type="predicted"/>
<dbReference type="AlphaFoldDB" id="J9ZDP1"/>
<keyword evidence="1" id="KW-0328">Glycosyltransferase</keyword>
<dbReference type="SUPFAM" id="SSF53756">
    <property type="entry name" value="UDP-Glycosyltransferase/glycogen phosphorylase"/>
    <property type="match status" value="1"/>
</dbReference>
<dbReference type="Gene3D" id="3.40.50.2000">
    <property type="entry name" value="Glycogen Phosphorylase B"/>
    <property type="match status" value="2"/>
</dbReference>
<dbReference type="InterPro" id="IPR051199">
    <property type="entry name" value="LPS_LOS_Heptosyltrfase"/>
</dbReference>
<dbReference type="RefSeq" id="WP_014961498.1">
    <property type="nucleotide sequence ID" value="NC_018649.1"/>
</dbReference>
<dbReference type="PANTHER" id="PTHR30160">
    <property type="entry name" value="TETRAACYLDISACCHARIDE 4'-KINASE-RELATED"/>
    <property type="match status" value="1"/>
</dbReference>
<dbReference type="GO" id="GO:0008713">
    <property type="term" value="F:ADP-heptose-lipopolysaccharide heptosyltransferase activity"/>
    <property type="evidence" value="ECO:0007669"/>
    <property type="project" value="TreeGrafter"/>
</dbReference>
<dbReference type="PATRIC" id="fig|1048260.3.peg.1936"/>
<dbReference type="Proteomes" id="UP000006177">
    <property type="component" value="Chromosome"/>
</dbReference>
<reference evidence="3 4" key="1">
    <citation type="journal article" date="2011" name="J. Microbiol.">
        <title>Complete genome of Leptospirillum ferriphilum ML-04 provides insight into its physiology and environmental adaptation.</title>
        <authorList>
            <person name="Mi S."/>
            <person name="Song J."/>
            <person name="Lin J."/>
            <person name="Che Y."/>
            <person name="Zheng H."/>
            <person name="Lin J."/>
        </authorList>
    </citation>
    <scope>NUCLEOTIDE SEQUENCE [LARGE SCALE GENOMIC DNA]</scope>
    <source>
        <strain evidence="3 4">ML-04</strain>
    </source>
</reference>
<dbReference type="KEGG" id="lfi:LFML04_1793"/>
<dbReference type="InterPro" id="IPR002201">
    <property type="entry name" value="Glyco_trans_9"/>
</dbReference>
<protein>
    <submittedName>
        <fullName evidence="3">Heptosyltransferase</fullName>
    </submittedName>
</protein>
<dbReference type="Pfam" id="PF01075">
    <property type="entry name" value="Glyco_transf_9"/>
    <property type="match status" value="1"/>
</dbReference>